<feature type="chain" id="PRO_5045465322" evidence="4">
    <location>
        <begin position="24"/>
        <end position="2288"/>
    </location>
</feature>
<dbReference type="PANTHER" id="PTHR46708:SF2">
    <property type="entry name" value="FIBRONECTIN TYPE-III DOMAIN-CONTAINING PROTEIN"/>
    <property type="match status" value="1"/>
</dbReference>
<dbReference type="InterPro" id="IPR006558">
    <property type="entry name" value="LamG-like"/>
</dbReference>
<dbReference type="NCBIfam" id="TIGR04183">
    <property type="entry name" value="Por_Secre_tail"/>
    <property type="match status" value="1"/>
</dbReference>
<evidence type="ECO:0000256" key="1">
    <source>
        <dbReference type="ARBA" id="ARBA00022729"/>
    </source>
</evidence>
<dbReference type="Gene3D" id="2.60.120.200">
    <property type="match status" value="1"/>
</dbReference>
<dbReference type="InterPro" id="IPR003961">
    <property type="entry name" value="FN3_dom"/>
</dbReference>
<dbReference type="InterPro" id="IPR050991">
    <property type="entry name" value="ECM_Regulatory_Proteins"/>
</dbReference>
<sequence>MKTLNLNLLALLSLLFVSFSVYSQSVPFPSNPNPNVVAPWGYTQVGTNWDTSPYLPFIYDYHAFRLMPPNGVTYNSGNNSWSFDANEKYPIILFFHGKGESGNDNNNQLKHGGQRHRDAVLSGEFPGFLVYPQNISAETVKSILDALIDTGLPIDQTRVYIHGLSNGAKFVWNFALSYPEVAAAVFPMSGMVNEDDFSNYSYDDLVYTPFRVANGGLDKNPNPVFVNQEAAEFAAAGGQMERFYLPELGHGTWNAMYNRSDFFSWFLEHKANKIYAKFNYSDVCPEDAVDVTLGVNPRHNSYEWRKNGVLITGQNQNQLHVTEYGDYTVRINIDGTWTEWSDVKTVGERQPTQTPPIAQISYQSVILPDPNGSTSVSLGLPDGYEVYEWYKDGVLAGTSQTINATPGVYRALVQELYGCSSLYSDPFVIFSNTGVGVPTVPSNISVATESKTVLNVAWSDNSSDETGFELYRRKAHTGAYSLLTVLAAGTTSYVDTGLEAGTEYSYSLRAINENGASVLSTEVSATTDRDQINPTAPKNLTVVSTTNFSVSLEWDAATDDVGVKKYDIYQDGVKVLSTTQTAMTVYNLVEAAIYKFQVVAVDYSGNESVFSNRVVASPVFSGLNYKYFEGTWSSLPNFNALTPVKEGISDDVDISISEVNDRFAFYWEGYIKIPVAGSYTFETYSDDGSKLYIGDYDENDLVVNNDGAHGSQYREGTYVFPTAGAYPIVITYFEATGGNTMRVYWKNTAHGVGSRQLIPSNAFSDEVSIPTEVVVAPSDVVATATAIDEIALTWLDNSSNEISFQIFRSDGDDLNYTSQAILPAGTTQYTDTDLLPETTYYYQVVALGNYTESSVATVKYDGILMQLELDDNIDDESGNYSVSTYYRTPIFDSNQIKQGSHSLHFHATADYVNLDNGNKFIHNAFTERSVAFWLYTDTTVGIQDVFEEGSNVDGYAIRINNGVLEFVVQISNNKTIISAPVADKAWVHVATSFDNGHMSLYLDGVLMAENLNIGYTTVNAHSNGAGLGATNSNNAFDSNNNNFNGWIDDFFMFGTTIDGSVINSLIKRADTRSRATTFSLPKATDAPSNVTVTPINSKSMKVTWGGVGAAAYEVLRSVDDDQNFQLVAVLEPTVQEFTDVNLNPRRTYFYAVRSLSVQGYSDLSLIKSATTPNSVPAVMTDIPDFSIFYEDEINLVVSAEDFDGDPLTFEAVNFPSFASLISQDGNTITLNIAPEAINEGAYSQLGVKAMDAFGGESAVVYFDLQVISNYDPVIDEVETSYEMFGAQSLTIPFIASDLNGDNLSWIVTGLPEFATTESSEDGLGMSIVFSPSLSTDGGHYFINVRVEDDNAVRTGFDEQVIELTVVPFDPNHKVYINFGSQSVAPSPWNNLMVTTPTAGVTLTDIKNDQGFVMSNMSVILETTWNGSGVSGGMPTGVYEDEARMSYFWSNSGPEYLRITGLDVNAVYNFDFFGSRNSGGDRTTVFGIGSETSQVQTSYNTDQIARLEGISPDVNGEIRVSVNNITYAGGFSIAYLNTLIVEAVSFSGIVPFAPSDLQLSLEGGVTLDWTDHAYNETGFEVFRSIGNEDNYELIATVSTPTYTDTNLSLQDQYYKVRAVNDFGNSAFSGSVHYEYSNREPLIQGYYDISIEAGLSRTISFSVTDPEGDDMSVDVLNLPAFATFEMIDANNGNIVFDATVYDLGTYTIEIEAIDINNNRASVTFVASVTEFVYETALINFSINSSYAVPAPWNNMIGTPSANLSISNISTTSGVNTGYALRLSNSWAGGNNSGINTGNNSGVYPDLAMASYFADNTTNNKDFVLSGLDVDKVYDLVFFGSRGDISDTRITQYTVGSTTVDLNATNNSTSVAEIKGLKPDAAGQIVFTVKKPASSPWKYINAMEIRFYEMPDYPEAPSNLTAQAESKQAIRLNWNDNSSNEDGFELYRSTSSSGPWTLISTLPAGVNQYIDQGLSTNTGYFYKARAFNDVSPSLYSNVVEEYTYSYYVYLNIGDENSIAPAPWNNTAQVPFVGNVTSDLKNDSGNNTGISMTVVANSFSTTFNTSGSQGSVTGDNSGVYPDVVLQSYYWIEQAEVASVKFSNLALNQQYDVIFFASRAATYRGTQFTIGEKSVSLNASFNTTETAMISDVVSDEIGNMTIDMRTMTGTNLAYVNAIVLKVSNAFGGNVEALAREREDVELKEELEVYQEAIVAYPNPFESEINLKVNVSENKMSRINIYNQMGQVVYTKSEAMLEGINELNINTSSLTSGMYFLQIQNEDDKIETIKLVKK</sequence>
<dbReference type="PROSITE" id="PS51820">
    <property type="entry name" value="PA14"/>
    <property type="match status" value="1"/>
</dbReference>
<dbReference type="Pfam" id="PF13385">
    <property type="entry name" value="Laminin_G_3"/>
    <property type="match status" value="1"/>
</dbReference>
<proteinExistence type="predicted"/>
<organism evidence="7 8">
    <name type="scientific">Reichenbachiella agarivorans</name>
    <dbReference type="NCBI Taxonomy" id="2979464"/>
    <lineage>
        <taxon>Bacteria</taxon>
        <taxon>Pseudomonadati</taxon>
        <taxon>Bacteroidota</taxon>
        <taxon>Cytophagia</taxon>
        <taxon>Cytophagales</taxon>
        <taxon>Reichenbachiellaceae</taxon>
        <taxon>Reichenbachiella</taxon>
    </lineage>
</organism>
<dbReference type="InterPro" id="IPR011658">
    <property type="entry name" value="PA14_dom"/>
</dbReference>
<gene>
    <name evidence="7" type="ORF">N6H18_00385</name>
</gene>
<evidence type="ECO:0000313" key="8">
    <source>
        <dbReference type="Proteomes" id="UP001065174"/>
    </source>
</evidence>
<feature type="domain" description="Fibronectin type-III" evidence="5">
    <location>
        <begin position="1913"/>
        <end position="2003"/>
    </location>
</feature>
<dbReference type="SUPFAM" id="SSF49899">
    <property type="entry name" value="Concanavalin A-like lectins/glucanases"/>
    <property type="match status" value="1"/>
</dbReference>
<dbReference type="InterPro" id="IPR029058">
    <property type="entry name" value="AB_hydrolase_fold"/>
</dbReference>
<dbReference type="SMART" id="SM00758">
    <property type="entry name" value="PA14"/>
    <property type="match status" value="1"/>
</dbReference>
<keyword evidence="1 4" id="KW-0732">Signal</keyword>
<feature type="domain" description="Fibronectin type-III" evidence="5">
    <location>
        <begin position="440"/>
        <end position="530"/>
    </location>
</feature>
<dbReference type="InterPro" id="IPR037524">
    <property type="entry name" value="PA14/GLEYA"/>
</dbReference>
<dbReference type="EMBL" id="CP106679">
    <property type="protein sequence ID" value="UXP32432.1"/>
    <property type="molecule type" value="Genomic_DNA"/>
</dbReference>
<dbReference type="Pfam" id="PF18962">
    <property type="entry name" value="Por_Secre_tail"/>
    <property type="match status" value="1"/>
</dbReference>
<dbReference type="InterPro" id="IPR013783">
    <property type="entry name" value="Ig-like_fold"/>
</dbReference>
<keyword evidence="8" id="KW-1185">Reference proteome</keyword>
<evidence type="ECO:0000259" key="6">
    <source>
        <dbReference type="PROSITE" id="PS51820"/>
    </source>
</evidence>
<dbReference type="RefSeq" id="WP_262309867.1">
    <property type="nucleotide sequence ID" value="NZ_CP106679.1"/>
</dbReference>
<reference evidence="7" key="1">
    <citation type="submission" date="2022-09" db="EMBL/GenBank/DDBJ databases">
        <title>Comparative genomics and taxonomic characterization of three novel marine species of genus Reichenbachiella exhibiting antioxidant and polysaccharide degradation activities.</title>
        <authorList>
            <person name="Muhammad N."/>
            <person name="Lee Y.-J."/>
            <person name="Ko J."/>
            <person name="Kim S.-G."/>
        </authorList>
    </citation>
    <scope>NUCLEOTIDE SEQUENCE</scope>
    <source>
        <strain evidence="7">BKB1-1</strain>
    </source>
</reference>
<dbReference type="Gene3D" id="2.60.40.10">
    <property type="entry name" value="Immunoglobulins"/>
    <property type="match status" value="7"/>
</dbReference>
<dbReference type="PROSITE" id="PS50853">
    <property type="entry name" value="FN3"/>
    <property type="match status" value="5"/>
</dbReference>
<feature type="domain" description="Fibronectin type-III" evidence="5">
    <location>
        <begin position="776"/>
        <end position="861"/>
    </location>
</feature>
<feature type="domain" description="Fibronectin type-III" evidence="5">
    <location>
        <begin position="1086"/>
        <end position="1174"/>
    </location>
</feature>
<feature type="domain" description="Fibronectin type-III" evidence="5">
    <location>
        <begin position="536"/>
        <end position="622"/>
    </location>
</feature>
<evidence type="ECO:0000256" key="2">
    <source>
        <dbReference type="ARBA" id="ARBA00022737"/>
    </source>
</evidence>
<dbReference type="InterPro" id="IPR036116">
    <property type="entry name" value="FN3_sf"/>
</dbReference>
<dbReference type="Proteomes" id="UP001065174">
    <property type="component" value="Chromosome"/>
</dbReference>
<feature type="domain" description="PA14" evidence="6">
    <location>
        <begin position="618"/>
        <end position="762"/>
    </location>
</feature>
<dbReference type="Gene3D" id="3.40.50.1820">
    <property type="entry name" value="alpha/beta hydrolase"/>
    <property type="match status" value="1"/>
</dbReference>
<evidence type="ECO:0000256" key="3">
    <source>
        <dbReference type="ARBA" id="ARBA00023157"/>
    </source>
</evidence>
<dbReference type="CDD" id="cd00063">
    <property type="entry name" value="FN3"/>
    <property type="match status" value="6"/>
</dbReference>
<dbReference type="Pfam" id="PF00041">
    <property type="entry name" value="fn3"/>
    <property type="match status" value="2"/>
</dbReference>
<dbReference type="InterPro" id="IPR026444">
    <property type="entry name" value="Secre_tail"/>
</dbReference>
<keyword evidence="2" id="KW-0677">Repeat</keyword>
<dbReference type="SMART" id="SM00560">
    <property type="entry name" value="LamGL"/>
    <property type="match status" value="1"/>
</dbReference>
<dbReference type="SMART" id="SM00060">
    <property type="entry name" value="FN3"/>
    <property type="match status" value="6"/>
</dbReference>
<name>A0ABY6CPJ3_9BACT</name>
<feature type="signal peptide" evidence="4">
    <location>
        <begin position="1"/>
        <end position="23"/>
    </location>
</feature>
<dbReference type="Gene3D" id="3.90.182.10">
    <property type="entry name" value="Toxin - Anthrax Protective Antigen,domain 1"/>
    <property type="match status" value="1"/>
</dbReference>
<protein>
    <submittedName>
        <fullName evidence="7">Fibronectin type III domain-containing protein</fullName>
    </submittedName>
</protein>
<dbReference type="Pfam" id="PF07691">
    <property type="entry name" value="PA14"/>
    <property type="match status" value="1"/>
</dbReference>
<dbReference type="PANTHER" id="PTHR46708">
    <property type="entry name" value="TENASCIN"/>
    <property type="match status" value="1"/>
</dbReference>
<evidence type="ECO:0000256" key="4">
    <source>
        <dbReference type="SAM" id="SignalP"/>
    </source>
</evidence>
<accession>A0ABY6CPJ3</accession>
<evidence type="ECO:0000259" key="5">
    <source>
        <dbReference type="PROSITE" id="PS50853"/>
    </source>
</evidence>
<dbReference type="InterPro" id="IPR013320">
    <property type="entry name" value="ConA-like_dom_sf"/>
</dbReference>
<keyword evidence="3" id="KW-1015">Disulfide bond</keyword>
<dbReference type="SUPFAM" id="SSF53474">
    <property type="entry name" value="alpha/beta-Hydrolases"/>
    <property type="match status" value="1"/>
</dbReference>
<dbReference type="SUPFAM" id="SSF49265">
    <property type="entry name" value="Fibronectin type III"/>
    <property type="match status" value="4"/>
</dbReference>
<evidence type="ECO:0000313" key="7">
    <source>
        <dbReference type="EMBL" id="UXP32432.1"/>
    </source>
</evidence>